<organism evidence="3 4">
    <name type="scientific">Rubus argutus</name>
    <name type="common">Southern blackberry</name>
    <dbReference type="NCBI Taxonomy" id="59490"/>
    <lineage>
        <taxon>Eukaryota</taxon>
        <taxon>Viridiplantae</taxon>
        <taxon>Streptophyta</taxon>
        <taxon>Embryophyta</taxon>
        <taxon>Tracheophyta</taxon>
        <taxon>Spermatophyta</taxon>
        <taxon>Magnoliopsida</taxon>
        <taxon>eudicotyledons</taxon>
        <taxon>Gunneridae</taxon>
        <taxon>Pentapetalae</taxon>
        <taxon>rosids</taxon>
        <taxon>fabids</taxon>
        <taxon>Rosales</taxon>
        <taxon>Rosaceae</taxon>
        <taxon>Rosoideae</taxon>
        <taxon>Rosoideae incertae sedis</taxon>
        <taxon>Rubus</taxon>
    </lineage>
</organism>
<reference evidence="3 4" key="1">
    <citation type="journal article" date="2023" name="G3 (Bethesda)">
        <title>A chromosome-length genome assembly and annotation of blackberry (Rubus argutus, cv. 'Hillquist').</title>
        <authorList>
            <person name="Bruna T."/>
            <person name="Aryal R."/>
            <person name="Dudchenko O."/>
            <person name="Sargent D.J."/>
            <person name="Mead D."/>
            <person name="Buti M."/>
            <person name="Cavallini A."/>
            <person name="Hytonen T."/>
            <person name="Andres J."/>
            <person name="Pham M."/>
            <person name="Weisz D."/>
            <person name="Mascagni F."/>
            <person name="Usai G."/>
            <person name="Natali L."/>
            <person name="Bassil N."/>
            <person name="Fernandez G.E."/>
            <person name="Lomsadze A."/>
            <person name="Armour M."/>
            <person name="Olukolu B."/>
            <person name="Poorten T."/>
            <person name="Britton C."/>
            <person name="Davik J."/>
            <person name="Ashrafi H."/>
            <person name="Aiden E.L."/>
            <person name="Borodovsky M."/>
            <person name="Worthington M."/>
        </authorList>
    </citation>
    <scope>NUCLEOTIDE SEQUENCE [LARGE SCALE GENOMIC DNA]</scope>
    <source>
        <strain evidence="3">PI 553951</strain>
    </source>
</reference>
<dbReference type="SMART" id="SM00256">
    <property type="entry name" value="FBOX"/>
    <property type="match status" value="1"/>
</dbReference>
<dbReference type="InterPro" id="IPR056592">
    <property type="entry name" value="Beta-prop_At3g26010-like"/>
</dbReference>
<dbReference type="Pfam" id="PF12937">
    <property type="entry name" value="F-box-like"/>
    <property type="match status" value="1"/>
</dbReference>
<dbReference type="InterPro" id="IPR036047">
    <property type="entry name" value="F-box-like_dom_sf"/>
</dbReference>
<accession>A0AAW1XTU9</accession>
<feature type="domain" description="F-box" evidence="2">
    <location>
        <begin position="28"/>
        <end position="80"/>
    </location>
</feature>
<dbReference type="EMBL" id="JBEDUW010000003">
    <property type="protein sequence ID" value="KAK9940396.1"/>
    <property type="molecule type" value="Genomic_DNA"/>
</dbReference>
<name>A0AAW1XTU9_RUBAR</name>
<dbReference type="InterPro" id="IPR055290">
    <property type="entry name" value="At3g26010-like"/>
</dbReference>
<comment type="caution">
    <text evidence="3">The sequence shown here is derived from an EMBL/GenBank/DDBJ whole genome shotgun (WGS) entry which is preliminary data.</text>
</comment>
<feature type="region of interest" description="Disordered" evidence="1">
    <location>
        <begin position="1"/>
        <end position="21"/>
    </location>
</feature>
<dbReference type="AlphaFoldDB" id="A0AAW1XTU9"/>
<sequence length="472" mass="54837">MRSATDKKISSPGEGGRSSDSDLLFRNNNNIDDLPEVLLVEILCRLPSNKLVFQCKCVCRRWFTLICGSYFVGRYLWLQRELQKPILSTLCIFGIKRKQTISAVYDSPYLVTTSDHPVFETLASNLTLTFLPCYHQDKESELAREERFDMRLEPGQSMVPPVVVGWYKDLLLCCATRCDQRHYYLCNPYTKQWAALPPTPGVYNKVYVSFFCDPHFNYSDDAHEEKRISTSTGTRTSCFILDAEYAWKVVRLVPNSSDPNFHVEMFSSETREWRELVVLYSQPFSSFFTFYYTLVSSVAYNGMSYWWCNDSLIFELDLSTSDSTIAKCRFIELPEGPGDIGIGVLGVSGGRLRLCKHQEYLPESHEDGQDAFRVWELKQVVKDNQGKFKWLVDRVSITWTDIGEFHPHRTLVLGFHPSNEDTVYFKFFDEYLACKFHGGMLKKVAHICSLELRNQYRYYFMLPWWPTPVPNL</sequence>
<proteinExistence type="predicted"/>
<dbReference type="Pfam" id="PF24750">
    <property type="entry name" value="b-prop_At3g26010-like"/>
    <property type="match status" value="1"/>
</dbReference>
<dbReference type="InterPro" id="IPR001810">
    <property type="entry name" value="F-box_dom"/>
</dbReference>
<evidence type="ECO:0000256" key="1">
    <source>
        <dbReference type="SAM" id="MobiDB-lite"/>
    </source>
</evidence>
<evidence type="ECO:0000259" key="2">
    <source>
        <dbReference type="PROSITE" id="PS50181"/>
    </source>
</evidence>
<keyword evidence="4" id="KW-1185">Reference proteome</keyword>
<dbReference type="SUPFAM" id="SSF81383">
    <property type="entry name" value="F-box domain"/>
    <property type="match status" value="1"/>
</dbReference>
<gene>
    <name evidence="3" type="ORF">M0R45_017060</name>
</gene>
<dbReference type="Proteomes" id="UP001457282">
    <property type="component" value="Unassembled WGS sequence"/>
</dbReference>
<evidence type="ECO:0000313" key="3">
    <source>
        <dbReference type="EMBL" id="KAK9940396.1"/>
    </source>
</evidence>
<dbReference type="PROSITE" id="PS50181">
    <property type="entry name" value="FBOX"/>
    <property type="match status" value="1"/>
</dbReference>
<dbReference type="PANTHER" id="PTHR35546">
    <property type="entry name" value="F-BOX PROTEIN INTERACTION DOMAIN PROTEIN-RELATED"/>
    <property type="match status" value="1"/>
</dbReference>
<protein>
    <recommendedName>
        <fullName evidence="2">F-box domain-containing protein</fullName>
    </recommendedName>
</protein>
<evidence type="ECO:0000313" key="4">
    <source>
        <dbReference type="Proteomes" id="UP001457282"/>
    </source>
</evidence>
<dbReference type="Gene3D" id="1.20.1280.50">
    <property type="match status" value="1"/>
</dbReference>
<dbReference type="PANTHER" id="PTHR35546:SF130">
    <property type="entry name" value="EXPRESSED PROTEIN"/>
    <property type="match status" value="1"/>
</dbReference>